<dbReference type="Pfam" id="PF12704">
    <property type="entry name" value="MacB_PCD"/>
    <property type="match status" value="2"/>
</dbReference>
<name>A0A562PDA4_9BURK</name>
<dbReference type="EMBL" id="VLKW01000015">
    <property type="protein sequence ID" value="TWI42200.1"/>
    <property type="molecule type" value="Genomic_DNA"/>
</dbReference>
<dbReference type="GO" id="GO:0022857">
    <property type="term" value="F:transmembrane transporter activity"/>
    <property type="evidence" value="ECO:0007669"/>
    <property type="project" value="TreeGrafter"/>
</dbReference>
<keyword evidence="13" id="KW-1185">Reference proteome</keyword>
<protein>
    <submittedName>
        <fullName evidence="11">ABC-type antimicrobial peptide transport system permease subunit</fullName>
    </submittedName>
    <submittedName>
        <fullName evidence="10">FtsX-like permease family protein</fullName>
    </submittedName>
</protein>
<feature type="transmembrane region" description="Helical" evidence="7">
    <location>
        <begin position="21"/>
        <end position="45"/>
    </location>
</feature>
<reference evidence="11" key="2">
    <citation type="submission" date="2019-07" db="EMBL/GenBank/DDBJ databases">
        <authorList>
            <person name="Whitman W."/>
            <person name="Huntemann M."/>
            <person name="Clum A."/>
            <person name="Pillay M."/>
            <person name="Palaniappan K."/>
            <person name="Varghese N."/>
            <person name="Mikhailova N."/>
            <person name="Stamatis D."/>
            <person name="Reddy T."/>
            <person name="Daum C."/>
            <person name="Shapiro N."/>
            <person name="Ivanova N."/>
            <person name="Kyrpides N."/>
            <person name="Woyke T."/>
        </authorList>
    </citation>
    <scope>NUCLEOTIDE SEQUENCE</scope>
    <source>
        <strain evidence="11">CGMCC 1.10685</strain>
    </source>
</reference>
<feature type="domain" description="ABC3 transporter permease C-terminal" evidence="8">
    <location>
        <begin position="682"/>
        <end position="791"/>
    </location>
</feature>
<keyword evidence="4 7" id="KW-1133">Transmembrane helix</keyword>
<reference evidence="10 13" key="3">
    <citation type="submission" date="2019-12" db="EMBL/GenBank/DDBJ databases">
        <title>Draft Genome Sequences of Six Type Strains of the Genus Massilia.</title>
        <authorList>
            <person name="Miess H."/>
            <person name="Frediansyah A."/>
            <person name="Goeker M."/>
            <person name="Gross H."/>
        </authorList>
    </citation>
    <scope>NUCLEOTIDE SEQUENCE [LARGE SCALE GENOMIC DNA]</scope>
    <source>
        <strain evidence="10 13">DSM 26639</strain>
    </source>
</reference>
<keyword evidence="5 7" id="KW-0472">Membrane</keyword>
<feature type="domain" description="MacB-like periplasmic core" evidence="9">
    <location>
        <begin position="22"/>
        <end position="237"/>
    </location>
</feature>
<evidence type="ECO:0000256" key="6">
    <source>
        <dbReference type="ARBA" id="ARBA00038076"/>
    </source>
</evidence>
<gene>
    <name evidence="10" type="ORF">GO485_13960</name>
    <name evidence="11" type="ORF">IP92_05592</name>
</gene>
<accession>A0A562PDA4</accession>
<comment type="similarity">
    <text evidence="6">Belongs to the ABC-4 integral membrane protein family.</text>
</comment>
<keyword evidence="2" id="KW-1003">Cell membrane</keyword>
<feature type="transmembrane region" description="Helical" evidence="7">
    <location>
        <begin position="719"/>
        <end position="740"/>
    </location>
</feature>
<organism evidence="11 12">
    <name type="scientific">Pseudoduganella flava</name>
    <dbReference type="NCBI Taxonomy" id="871742"/>
    <lineage>
        <taxon>Bacteria</taxon>
        <taxon>Pseudomonadati</taxon>
        <taxon>Pseudomonadota</taxon>
        <taxon>Betaproteobacteria</taxon>
        <taxon>Burkholderiales</taxon>
        <taxon>Oxalobacteraceae</taxon>
        <taxon>Telluria group</taxon>
        <taxon>Pseudoduganella</taxon>
    </lineage>
</organism>
<evidence type="ECO:0000259" key="8">
    <source>
        <dbReference type="Pfam" id="PF02687"/>
    </source>
</evidence>
<dbReference type="InterPro" id="IPR050250">
    <property type="entry name" value="Macrolide_Exporter_MacB"/>
</dbReference>
<evidence type="ECO:0000256" key="5">
    <source>
        <dbReference type="ARBA" id="ARBA00023136"/>
    </source>
</evidence>
<dbReference type="Pfam" id="PF02687">
    <property type="entry name" value="FtsX"/>
    <property type="match status" value="2"/>
</dbReference>
<evidence type="ECO:0000256" key="3">
    <source>
        <dbReference type="ARBA" id="ARBA00022692"/>
    </source>
</evidence>
<evidence type="ECO:0000313" key="11">
    <source>
        <dbReference type="EMBL" id="TWI42200.1"/>
    </source>
</evidence>
<feature type="transmembrane region" description="Helical" evidence="7">
    <location>
        <begin position="676"/>
        <end position="698"/>
    </location>
</feature>
<feature type="domain" description="ABC3 transporter permease C-terminal" evidence="8">
    <location>
        <begin position="295"/>
        <end position="407"/>
    </location>
</feature>
<evidence type="ECO:0000313" key="10">
    <source>
        <dbReference type="EMBL" id="QGZ40054.1"/>
    </source>
</evidence>
<feature type="transmembrane region" description="Helical" evidence="7">
    <location>
        <begin position="290"/>
        <end position="311"/>
    </location>
</feature>
<dbReference type="InterPro" id="IPR025857">
    <property type="entry name" value="MacB_PCD"/>
</dbReference>
<evidence type="ECO:0000313" key="12">
    <source>
        <dbReference type="Proteomes" id="UP000315112"/>
    </source>
</evidence>
<evidence type="ECO:0000256" key="7">
    <source>
        <dbReference type="SAM" id="Phobius"/>
    </source>
</evidence>
<evidence type="ECO:0000256" key="4">
    <source>
        <dbReference type="ARBA" id="ARBA00022989"/>
    </source>
</evidence>
<feature type="transmembrane region" description="Helical" evidence="7">
    <location>
        <begin position="760"/>
        <end position="781"/>
    </location>
</feature>
<proteinExistence type="inferred from homology"/>
<comment type="subcellular location">
    <subcellularLocation>
        <location evidence="1">Cell membrane</location>
        <topology evidence="1">Multi-pass membrane protein</topology>
    </subcellularLocation>
</comment>
<keyword evidence="3 7" id="KW-0812">Transmembrane</keyword>
<sequence length="799" mass="83683">MAWFDFRVGWRALARRPLQAVTMLAGLAVALAAAFLLLGFVHYSFSYDSTVPDNRNVYVFKHRLNLLAQPQWVEQMPLPAYEVLANSGLPLTLCSVLPHRETLQLGGTWRDITFTEVSDTFPALFGVRATEGDLAAVLARPDGLALTPAGALALFGTANALGRTVRVSGAALRVLALLPEPPPNTTVTYMALVGTKTALWAPGGRDRMRKEWMALAGKLFVKMGPGVQPEAARALMQREAERVTAQLVGADTVRRLGTVVEVGITPLADAYFDTSVAAFHGGPRAAKAGVLALAALAVLILVLAATNYVNLATLRVLERAREIAIRKTLGAGTGRLATQFMTESVVAALAATAAGLLLAWLLLPVFAGLMDRPLAAVLSPATVLAAVALGLAVGLVCGIWPARLALRVLPGQALSGRAGSEPGGAWLRRALTVFQFAAAIALCALALAIGWQARYAAQADPGFALDDYHVLRMPEAAPKETKLAFRAALARVPDVAGATTIDQAFGDPAIPMSAAFRREGGDERRIDMVMAGPQFFATTRVKPLAGRTFDAARPALPQARDVMLNESAALALGFASGAAAVGQAIGGPAEGPLRIVGIVPPLRHKDLRQAPRPLVYMVDQGDANVLLMRSALGAEALENGLAPLWRHYFPGHPLAVRPARAAFEDSGADDRRAARLLTLGCLVATGIAASGIYALAAAGVRKRGREIVLRKLHGASRGAIALLVGTEFALLLLAAGALALPPSALAIARYLAGFSSASTATWWALPAALALGALVALAATLRHALTALRLSPAAALRQG</sequence>
<dbReference type="AlphaFoldDB" id="A0A562PDA4"/>
<feature type="transmembrane region" description="Helical" evidence="7">
    <location>
        <begin position="426"/>
        <end position="451"/>
    </location>
</feature>
<evidence type="ECO:0000256" key="2">
    <source>
        <dbReference type="ARBA" id="ARBA00022475"/>
    </source>
</evidence>
<dbReference type="PANTHER" id="PTHR30572:SF4">
    <property type="entry name" value="ABC TRANSPORTER PERMEASE YTRF"/>
    <property type="match status" value="1"/>
</dbReference>
<dbReference type="PANTHER" id="PTHR30572">
    <property type="entry name" value="MEMBRANE COMPONENT OF TRANSPORTER-RELATED"/>
    <property type="match status" value="1"/>
</dbReference>
<evidence type="ECO:0000259" key="9">
    <source>
        <dbReference type="Pfam" id="PF12704"/>
    </source>
</evidence>
<reference evidence="11 12" key="1">
    <citation type="journal article" date="2015" name="Stand. Genomic Sci.">
        <title>Genomic Encyclopedia of Bacterial and Archaeal Type Strains, Phase III: the genomes of soil and plant-associated and newly described type strains.</title>
        <authorList>
            <person name="Whitman W.B."/>
            <person name="Woyke T."/>
            <person name="Klenk H.P."/>
            <person name="Zhou Y."/>
            <person name="Lilburn T.G."/>
            <person name="Beck B.J."/>
            <person name="De Vos P."/>
            <person name="Vandamme P."/>
            <person name="Eisen J.A."/>
            <person name="Garrity G."/>
            <person name="Hugenholtz P."/>
            <person name="Kyrpides N.C."/>
        </authorList>
    </citation>
    <scope>NUCLEOTIDE SEQUENCE [LARGE SCALE GENOMIC DNA]</scope>
    <source>
        <strain evidence="11 12">CGMCC 1.10685</strain>
    </source>
</reference>
<dbReference type="InterPro" id="IPR003838">
    <property type="entry name" value="ABC3_permease_C"/>
</dbReference>
<feature type="domain" description="MacB-like periplasmic core" evidence="9">
    <location>
        <begin position="430"/>
        <end position="601"/>
    </location>
</feature>
<dbReference type="GO" id="GO:0005886">
    <property type="term" value="C:plasma membrane"/>
    <property type="evidence" value="ECO:0007669"/>
    <property type="project" value="UniProtKB-SubCell"/>
</dbReference>
<dbReference type="RefSeq" id="WP_145881570.1">
    <property type="nucleotide sequence ID" value="NZ_CP046904.1"/>
</dbReference>
<dbReference type="EMBL" id="CP046904">
    <property type="protein sequence ID" value="QGZ40054.1"/>
    <property type="molecule type" value="Genomic_DNA"/>
</dbReference>
<feature type="transmembrane region" description="Helical" evidence="7">
    <location>
        <begin position="345"/>
        <end position="363"/>
    </location>
</feature>
<feature type="transmembrane region" description="Helical" evidence="7">
    <location>
        <begin position="383"/>
        <end position="406"/>
    </location>
</feature>
<dbReference type="Proteomes" id="UP000315112">
    <property type="component" value="Unassembled WGS sequence"/>
</dbReference>
<dbReference type="OrthoDB" id="9770036at2"/>
<evidence type="ECO:0000256" key="1">
    <source>
        <dbReference type="ARBA" id="ARBA00004651"/>
    </source>
</evidence>
<evidence type="ECO:0000313" key="13">
    <source>
        <dbReference type="Proteomes" id="UP000437862"/>
    </source>
</evidence>
<dbReference type="Proteomes" id="UP000437862">
    <property type="component" value="Chromosome"/>
</dbReference>